<evidence type="ECO:0000313" key="4">
    <source>
        <dbReference type="EMBL" id="MFC5503647.1"/>
    </source>
</evidence>
<dbReference type="InterPro" id="IPR000682">
    <property type="entry name" value="PCMT"/>
</dbReference>
<dbReference type="SUPFAM" id="SSF53335">
    <property type="entry name" value="S-adenosyl-L-methionine-dependent methyltransferases"/>
    <property type="match status" value="1"/>
</dbReference>
<proteinExistence type="inferred from homology"/>
<reference evidence="5" key="1">
    <citation type="journal article" date="2019" name="Int. J. Syst. Evol. Microbiol.">
        <title>The Global Catalogue of Microorganisms (GCM) 10K type strain sequencing project: providing services to taxonomists for standard genome sequencing and annotation.</title>
        <authorList>
            <consortium name="The Broad Institute Genomics Platform"/>
            <consortium name="The Broad Institute Genome Sequencing Center for Infectious Disease"/>
            <person name="Wu L."/>
            <person name="Ma J."/>
        </authorList>
    </citation>
    <scope>NUCLEOTIDE SEQUENCE [LARGE SCALE GENOMIC DNA]</scope>
    <source>
        <strain evidence="5">CCUG 43117</strain>
    </source>
</reference>
<dbReference type="InterPro" id="IPR029063">
    <property type="entry name" value="SAM-dependent_MTases_sf"/>
</dbReference>
<accession>A0ABW0NWG2</accession>
<comment type="similarity">
    <text evidence="1">Belongs to the methyltransferase superfamily. L-isoaspartyl/D-aspartyl protein methyltransferase family.</text>
</comment>
<organism evidence="4 5">
    <name type="scientific">Bosea massiliensis</name>
    <dbReference type="NCBI Taxonomy" id="151419"/>
    <lineage>
        <taxon>Bacteria</taxon>
        <taxon>Pseudomonadati</taxon>
        <taxon>Pseudomonadota</taxon>
        <taxon>Alphaproteobacteria</taxon>
        <taxon>Hyphomicrobiales</taxon>
        <taxon>Boseaceae</taxon>
        <taxon>Bosea</taxon>
    </lineage>
</organism>
<dbReference type="PANTHER" id="PTHR11579:SF18">
    <property type="entry name" value="PROTEIN-L-ISOASPARTATE O-METHYLTRANSFERASE"/>
    <property type="match status" value="1"/>
</dbReference>
<dbReference type="Pfam" id="PF01135">
    <property type="entry name" value="PCMT"/>
    <property type="match status" value="1"/>
</dbReference>
<dbReference type="Gene3D" id="3.40.50.150">
    <property type="entry name" value="Vaccinia Virus protein VP39"/>
    <property type="match status" value="1"/>
</dbReference>
<dbReference type="Proteomes" id="UP001596060">
    <property type="component" value="Unassembled WGS sequence"/>
</dbReference>
<gene>
    <name evidence="4" type="ORF">ACFPN9_00075</name>
</gene>
<comment type="caution">
    <text evidence="4">The sequence shown here is derived from an EMBL/GenBank/DDBJ whole genome shotgun (WGS) entry which is preliminary data.</text>
</comment>
<dbReference type="PANTHER" id="PTHR11579">
    <property type="entry name" value="PROTEIN-L-ISOASPARTATE O-METHYLTRANSFERASE"/>
    <property type="match status" value="1"/>
</dbReference>
<dbReference type="CDD" id="cd02440">
    <property type="entry name" value="AdoMet_MTases"/>
    <property type="match status" value="1"/>
</dbReference>
<evidence type="ECO:0000256" key="1">
    <source>
        <dbReference type="ARBA" id="ARBA00005369"/>
    </source>
</evidence>
<name>A0ABW0NWG2_9HYPH</name>
<evidence type="ECO:0000313" key="5">
    <source>
        <dbReference type="Proteomes" id="UP001596060"/>
    </source>
</evidence>
<dbReference type="EMBL" id="JBHSLU010000002">
    <property type="protein sequence ID" value="MFC5503647.1"/>
    <property type="molecule type" value="Genomic_DNA"/>
</dbReference>
<dbReference type="RefSeq" id="WP_245282324.1">
    <property type="nucleotide sequence ID" value="NZ_JBHSLU010000002.1"/>
</dbReference>
<evidence type="ECO:0000256" key="2">
    <source>
        <dbReference type="ARBA" id="ARBA00013346"/>
    </source>
</evidence>
<sequence>MTDGEGDAMTEERPASEGERTVAFLLSLRAQGVRDLAVLRAMEKVARERFAPARFADLARQDVSVPLPCGQTMTAPHTVAALLTALDLQAGSRVLEIGTGSGYVTALLAAMGSQVVSLERYRTLALAAQERIAGSGFAREIELRQADGLQPDRTLGRFERILVNGVTPVIPEMLLARLAPGGRLVGAMRVEGAARRVVVMRLPDGSFDHAPGPAVRLPPLVAGLARAL</sequence>
<protein>
    <recommendedName>
        <fullName evidence="2">Protein-L-isoaspartate O-methyltransferase</fullName>
    </recommendedName>
    <alternativeName>
        <fullName evidence="3">Protein L-isoaspartyl methyltransferase</fullName>
    </alternativeName>
</protein>
<evidence type="ECO:0000256" key="3">
    <source>
        <dbReference type="ARBA" id="ARBA00030757"/>
    </source>
</evidence>
<keyword evidence="5" id="KW-1185">Reference proteome</keyword>